<protein>
    <submittedName>
        <fullName evidence="1">Uncharacterized protein</fullName>
    </submittedName>
</protein>
<keyword evidence="2" id="KW-1185">Reference proteome</keyword>
<name>A0ABD0XWN5_9HEMI</name>
<organism evidence="1 2">
    <name type="scientific">Ranatra chinensis</name>
    <dbReference type="NCBI Taxonomy" id="642074"/>
    <lineage>
        <taxon>Eukaryota</taxon>
        <taxon>Metazoa</taxon>
        <taxon>Ecdysozoa</taxon>
        <taxon>Arthropoda</taxon>
        <taxon>Hexapoda</taxon>
        <taxon>Insecta</taxon>
        <taxon>Pterygota</taxon>
        <taxon>Neoptera</taxon>
        <taxon>Paraneoptera</taxon>
        <taxon>Hemiptera</taxon>
        <taxon>Heteroptera</taxon>
        <taxon>Panheteroptera</taxon>
        <taxon>Nepomorpha</taxon>
        <taxon>Nepidae</taxon>
        <taxon>Ranatrinae</taxon>
        <taxon>Ranatra</taxon>
    </lineage>
</organism>
<dbReference type="AlphaFoldDB" id="A0ABD0XWN5"/>
<evidence type="ECO:0000313" key="2">
    <source>
        <dbReference type="Proteomes" id="UP001558652"/>
    </source>
</evidence>
<gene>
    <name evidence="1" type="ORF">AAG570_005966</name>
</gene>
<comment type="caution">
    <text evidence="1">The sequence shown here is derived from an EMBL/GenBank/DDBJ whole genome shotgun (WGS) entry which is preliminary data.</text>
</comment>
<dbReference type="Proteomes" id="UP001558652">
    <property type="component" value="Unassembled WGS sequence"/>
</dbReference>
<accession>A0ABD0XWN5</accession>
<reference evidence="1 2" key="1">
    <citation type="submission" date="2024-07" db="EMBL/GenBank/DDBJ databases">
        <title>Chromosome-level genome assembly of the water stick insect Ranatra chinensis (Heteroptera: Nepidae).</title>
        <authorList>
            <person name="Liu X."/>
        </authorList>
    </citation>
    <scope>NUCLEOTIDE SEQUENCE [LARGE SCALE GENOMIC DNA]</scope>
    <source>
        <strain evidence="1">Cailab_2021Rc</strain>
        <tissue evidence="1">Muscle</tissue>
    </source>
</reference>
<proteinExistence type="predicted"/>
<sequence length="128" mass="14929">MASERRNMFYQNKKQETTEIDISSPFLHCLQFRVWCCSFDKVSSRVRWEAMSGYPEGLDVFTGNVEGGTEEESEDEEVDDYWVDVESKFGFGQDDLNLTDGNCMHLVPWRLDAIFILERLQVTDRVVL</sequence>
<evidence type="ECO:0000313" key="1">
    <source>
        <dbReference type="EMBL" id="KAL1115676.1"/>
    </source>
</evidence>
<dbReference type="EMBL" id="JBFDAA010000019">
    <property type="protein sequence ID" value="KAL1115676.1"/>
    <property type="molecule type" value="Genomic_DNA"/>
</dbReference>